<evidence type="ECO:0000313" key="2">
    <source>
        <dbReference type="EMBL" id="GGL09428.1"/>
    </source>
</evidence>
<dbReference type="InterPro" id="IPR007138">
    <property type="entry name" value="ABM_dom"/>
</dbReference>
<reference evidence="2" key="1">
    <citation type="journal article" date="2014" name="Int. J. Syst. Evol. Microbiol.">
        <title>Complete genome sequence of Corynebacterium casei LMG S-19264T (=DSM 44701T), isolated from a smear-ripened cheese.</title>
        <authorList>
            <consortium name="US DOE Joint Genome Institute (JGI-PGF)"/>
            <person name="Walter F."/>
            <person name="Albersmeier A."/>
            <person name="Kalinowski J."/>
            <person name="Ruckert C."/>
        </authorList>
    </citation>
    <scope>NUCLEOTIDE SEQUENCE</scope>
    <source>
        <strain evidence="2">CGMCC 4.7299</strain>
    </source>
</reference>
<gene>
    <name evidence="2" type="ORF">GCM10012284_50140</name>
</gene>
<dbReference type="Gene3D" id="3.30.70.100">
    <property type="match status" value="1"/>
</dbReference>
<dbReference type="InterPro" id="IPR011008">
    <property type="entry name" value="Dimeric_a/b-barrel"/>
</dbReference>
<evidence type="ECO:0000313" key="3">
    <source>
        <dbReference type="Proteomes" id="UP000656042"/>
    </source>
</evidence>
<accession>A0A8J3C4T6</accession>
<name>A0A8J3C4T6_9ACTN</name>
<dbReference type="GO" id="GO:0005829">
    <property type="term" value="C:cytosol"/>
    <property type="evidence" value="ECO:0007669"/>
    <property type="project" value="TreeGrafter"/>
</dbReference>
<dbReference type="Pfam" id="PF03992">
    <property type="entry name" value="ABM"/>
    <property type="match status" value="1"/>
</dbReference>
<protein>
    <recommendedName>
        <fullName evidence="1">ABM domain-containing protein</fullName>
    </recommendedName>
</protein>
<sequence length="119" mass="12868">MRPGDGPPATPVLADRSGSPPVRIVARWRAAPETADRVRSILRELAGRSSAEHGCLRFDVWEATTEPGRFVLLEEYADVTARDAHVATAHFRDLVLAQAAPLLTHREVGEYAPLSSTGG</sequence>
<dbReference type="EMBL" id="BMMX01000032">
    <property type="protein sequence ID" value="GGL09428.1"/>
    <property type="molecule type" value="Genomic_DNA"/>
</dbReference>
<dbReference type="PANTHER" id="PTHR33336:SF3">
    <property type="entry name" value="ABM DOMAIN-CONTAINING PROTEIN"/>
    <property type="match status" value="1"/>
</dbReference>
<dbReference type="AlphaFoldDB" id="A0A8J3C4T6"/>
<keyword evidence="3" id="KW-1185">Reference proteome</keyword>
<dbReference type="SUPFAM" id="SSF54909">
    <property type="entry name" value="Dimeric alpha+beta barrel"/>
    <property type="match status" value="1"/>
</dbReference>
<dbReference type="GO" id="GO:0016491">
    <property type="term" value="F:oxidoreductase activity"/>
    <property type="evidence" value="ECO:0007669"/>
    <property type="project" value="TreeGrafter"/>
</dbReference>
<dbReference type="PANTHER" id="PTHR33336">
    <property type="entry name" value="QUINOL MONOOXYGENASE YGIN-RELATED"/>
    <property type="match status" value="1"/>
</dbReference>
<dbReference type="RefSeq" id="WP_229716131.1">
    <property type="nucleotide sequence ID" value="NZ_BMMX01000032.1"/>
</dbReference>
<evidence type="ECO:0000259" key="1">
    <source>
        <dbReference type="PROSITE" id="PS51725"/>
    </source>
</evidence>
<dbReference type="PROSITE" id="PS51725">
    <property type="entry name" value="ABM"/>
    <property type="match status" value="1"/>
</dbReference>
<reference evidence="2" key="2">
    <citation type="submission" date="2020-09" db="EMBL/GenBank/DDBJ databases">
        <authorList>
            <person name="Sun Q."/>
            <person name="Zhou Y."/>
        </authorList>
    </citation>
    <scope>NUCLEOTIDE SEQUENCE</scope>
    <source>
        <strain evidence="2">CGMCC 4.7299</strain>
    </source>
</reference>
<dbReference type="Proteomes" id="UP000656042">
    <property type="component" value="Unassembled WGS sequence"/>
</dbReference>
<dbReference type="InterPro" id="IPR050744">
    <property type="entry name" value="AI-2_Isomerase_LsrG"/>
</dbReference>
<organism evidence="2 3">
    <name type="scientific">Mangrovihabitans endophyticus</name>
    <dbReference type="NCBI Taxonomy" id="1751298"/>
    <lineage>
        <taxon>Bacteria</taxon>
        <taxon>Bacillati</taxon>
        <taxon>Actinomycetota</taxon>
        <taxon>Actinomycetes</taxon>
        <taxon>Micromonosporales</taxon>
        <taxon>Micromonosporaceae</taxon>
        <taxon>Mangrovihabitans</taxon>
    </lineage>
</organism>
<proteinExistence type="predicted"/>
<comment type="caution">
    <text evidence="2">The sequence shown here is derived from an EMBL/GenBank/DDBJ whole genome shotgun (WGS) entry which is preliminary data.</text>
</comment>
<feature type="domain" description="ABM" evidence="1">
    <location>
        <begin position="22"/>
        <end position="111"/>
    </location>
</feature>